<protein>
    <submittedName>
        <fullName evidence="1">Uncharacterized protein</fullName>
    </submittedName>
</protein>
<dbReference type="EMBL" id="GGEC01048131">
    <property type="protein sequence ID" value="MBX28615.1"/>
    <property type="molecule type" value="Transcribed_RNA"/>
</dbReference>
<reference evidence="1" key="1">
    <citation type="submission" date="2018-02" db="EMBL/GenBank/DDBJ databases">
        <title>Rhizophora mucronata_Transcriptome.</title>
        <authorList>
            <person name="Meera S.P."/>
            <person name="Sreeshan A."/>
            <person name="Augustine A."/>
        </authorList>
    </citation>
    <scope>NUCLEOTIDE SEQUENCE</scope>
    <source>
        <tissue evidence="1">Leaf</tissue>
    </source>
</reference>
<dbReference type="AlphaFoldDB" id="A0A2P2MEE4"/>
<accession>A0A2P2MEE4</accession>
<proteinExistence type="predicted"/>
<evidence type="ECO:0000313" key="1">
    <source>
        <dbReference type="EMBL" id="MBX28615.1"/>
    </source>
</evidence>
<organism evidence="1">
    <name type="scientific">Rhizophora mucronata</name>
    <name type="common">Asiatic mangrove</name>
    <dbReference type="NCBI Taxonomy" id="61149"/>
    <lineage>
        <taxon>Eukaryota</taxon>
        <taxon>Viridiplantae</taxon>
        <taxon>Streptophyta</taxon>
        <taxon>Embryophyta</taxon>
        <taxon>Tracheophyta</taxon>
        <taxon>Spermatophyta</taxon>
        <taxon>Magnoliopsida</taxon>
        <taxon>eudicotyledons</taxon>
        <taxon>Gunneridae</taxon>
        <taxon>Pentapetalae</taxon>
        <taxon>rosids</taxon>
        <taxon>fabids</taxon>
        <taxon>Malpighiales</taxon>
        <taxon>Rhizophoraceae</taxon>
        <taxon>Rhizophora</taxon>
    </lineage>
</organism>
<sequence>MNFNGAIAKWVLYLFQENYVFSSFFQILYQHQLQDHIQNRVSNLSQQNLLSSPYFRLPAEVFKNEILLVYHTLCRNATD</sequence>
<name>A0A2P2MEE4_RHIMU</name>